<name>A0ACB8R8H1_9AGAM</name>
<dbReference type="Proteomes" id="UP000814033">
    <property type="component" value="Unassembled WGS sequence"/>
</dbReference>
<dbReference type="EMBL" id="MU276215">
    <property type="protein sequence ID" value="KAI0040235.1"/>
    <property type="molecule type" value="Genomic_DNA"/>
</dbReference>
<evidence type="ECO:0000313" key="1">
    <source>
        <dbReference type="EMBL" id="KAI0040235.1"/>
    </source>
</evidence>
<proteinExistence type="predicted"/>
<protein>
    <submittedName>
        <fullName evidence="1">Uncharacterized protein</fullName>
    </submittedName>
</protein>
<accession>A0ACB8R8H1</accession>
<reference evidence="1" key="2">
    <citation type="journal article" date="2022" name="New Phytol.">
        <title>Evolutionary transition to the ectomycorrhizal habit in the genomes of a hyperdiverse lineage of mushroom-forming fungi.</title>
        <authorList>
            <person name="Looney B."/>
            <person name="Miyauchi S."/>
            <person name="Morin E."/>
            <person name="Drula E."/>
            <person name="Courty P.E."/>
            <person name="Kohler A."/>
            <person name="Kuo A."/>
            <person name="LaButti K."/>
            <person name="Pangilinan J."/>
            <person name="Lipzen A."/>
            <person name="Riley R."/>
            <person name="Andreopoulos W."/>
            <person name="He G."/>
            <person name="Johnson J."/>
            <person name="Nolan M."/>
            <person name="Tritt A."/>
            <person name="Barry K.W."/>
            <person name="Grigoriev I.V."/>
            <person name="Nagy L.G."/>
            <person name="Hibbett D."/>
            <person name="Henrissat B."/>
            <person name="Matheny P.B."/>
            <person name="Labbe J."/>
            <person name="Martin F.M."/>
        </authorList>
    </citation>
    <scope>NUCLEOTIDE SEQUENCE</scope>
    <source>
        <strain evidence="1">FP105234-sp</strain>
    </source>
</reference>
<comment type="caution">
    <text evidence="1">The sequence shown here is derived from an EMBL/GenBank/DDBJ whole genome shotgun (WGS) entry which is preliminary data.</text>
</comment>
<keyword evidence="2" id="KW-1185">Reference proteome</keyword>
<feature type="non-terminal residue" evidence="1">
    <location>
        <position position="1"/>
    </location>
</feature>
<reference evidence="1" key="1">
    <citation type="submission" date="2021-02" db="EMBL/GenBank/DDBJ databases">
        <authorList>
            <consortium name="DOE Joint Genome Institute"/>
            <person name="Ahrendt S."/>
            <person name="Looney B.P."/>
            <person name="Miyauchi S."/>
            <person name="Morin E."/>
            <person name="Drula E."/>
            <person name="Courty P.E."/>
            <person name="Chicoki N."/>
            <person name="Fauchery L."/>
            <person name="Kohler A."/>
            <person name="Kuo A."/>
            <person name="Labutti K."/>
            <person name="Pangilinan J."/>
            <person name="Lipzen A."/>
            <person name="Riley R."/>
            <person name="Andreopoulos W."/>
            <person name="He G."/>
            <person name="Johnson J."/>
            <person name="Barry K.W."/>
            <person name="Grigoriev I.V."/>
            <person name="Nagy L."/>
            <person name="Hibbett D."/>
            <person name="Henrissat B."/>
            <person name="Matheny P.B."/>
            <person name="Labbe J."/>
            <person name="Martin F."/>
        </authorList>
    </citation>
    <scope>NUCLEOTIDE SEQUENCE</scope>
    <source>
        <strain evidence="1">FP105234-sp</strain>
    </source>
</reference>
<evidence type="ECO:0000313" key="2">
    <source>
        <dbReference type="Proteomes" id="UP000814033"/>
    </source>
</evidence>
<organism evidence="1 2">
    <name type="scientific">Auriscalpium vulgare</name>
    <dbReference type="NCBI Taxonomy" id="40419"/>
    <lineage>
        <taxon>Eukaryota</taxon>
        <taxon>Fungi</taxon>
        <taxon>Dikarya</taxon>
        <taxon>Basidiomycota</taxon>
        <taxon>Agaricomycotina</taxon>
        <taxon>Agaricomycetes</taxon>
        <taxon>Russulales</taxon>
        <taxon>Auriscalpiaceae</taxon>
        <taxon>Auriscalpium</taxon>
    </lineage>
</organism>
<sequence>VVDNKERVLLKMLGHPRGDPSWPKQGRTLSQDMTKILADFPDLSTDGPHQRGNYPAVTYGYMFGGGPKTPFNIRPPSRTHEKVIKRLERLPSIGRFVGHTNTGFGTGNPRLYTHLEDVLSDVRVHDPSLQPPFGNSVFPAVTFNFGPQALTIPHRDWQNVPYGWCAVTALGDFDPTRGGHLILWELKLVIEFPPGSTILLPSAVITHSNAPIQEGETRQSFTQWCAGALVRWWAYGFRTEEGLGREDPKRKAELDAIRDARWSSCIGLFSTLSDLKEDIRTFGK</sequence>
<gene>
    <name evidence="1" type="ORF">FA95DRAFT_1503145</name>
</gene>